<evidence type="ECO:0000313" key="1">
    <source>
        <dbReference type="EMBL" id="KYL34324.1"/>
    </source>
</evidence>
<organism evidence="1 2">
    <name type="scientific">Pseudoalteromonas agarivorans</name>
    <dbReference type="NCBI Taxonomy" id="176102"/>
    <lineage>
        <taxon>Bacteria</taxon>
        <taxon>Pseudomonadati</taxon>
        <taxon>Pseudomonadota</taxon>
        <taxon>Gammaproteobacteria</taxon>
        <taxon>Alteromonadales</taxon>
        <taxon>Pseudoalteromonadaceae</taxon>
        <taxon>Pseudoalteromonas</taxon>
    </lineage>
</organism>
<evidence type="ECO:0000313" key="2">
    <source>
        <dbReference type="Proteomes" id="UP000075621"/>
    </source>
</evidence>
<sequence>MLTAIEQWIDEVNHKYKYKRVCCTQFTAQFAGFYPTEFLESAFYVVIDEIPKPDFAALRAMGLGDFIDMKVSGITYKNTYYLLPTSVDNVRVHFHELVYVLQWQNLGALAFIARYMNEIKHFGYHNAPLEIMAYSLDTHFISSGEKINVPEYVLDAL</sequence>
<dbReference type="Proteomes" id="UP000075621">
    <property type="component" value="Unassembled WGS sequence"/>
</dbReference>
<dbReference type="EMBL" id="LVCM01000011">
    <property type="protein sequence ID" value="KYL34324.1"/>
    <property type="molecule type" value="Genomic_DNA"/>
</dbReference>
<accession>A0ABR5VTZ3</accession>
<name>A0ABR5VTZ3_9GAMM</name>
<gene>
    <name evidence="1" type="ORF">A2I98_11525</name>
</gene>
<reference evidence="1 2" key="1">
    <citation type="submission" date="2016-03" db="EMBL/GenBank/DDBJ databases">
        <authorList>
            <person name="Zhang H."/>
            <person name="Liu R."/>
            <person name="Wang M."/>
            <person name="Wang H."/>
            <person name="Wang L."/>
            <person name="Song L."/>
        </authorList>
    </citation>
    <scope>NUCLEOTIDE SEQUENCE [LARGE SCALE GENOMIC DNA]</scope>
    <source>
        <strain evidence="1 2">DSM 16098</strain>
    </source>
</reference>
<proteinExistence type="predicted"/>
<protein>
    <submittedName>
        <fullName evidence="1">Uncharacterized protein</fullName>
    </submittedName>
</protein>
<comment type="caution">
    <text evidence="1">The sequence shown here is derived from an EMBL/GenBank/DDBJ whole genome shotgun (WGS) entry which is preliminary data.</text>
</comment>